<keyword evidence="2" id="KW-0378">Hydrolase</keyword>
<reference evidence="4" key="1">
    <citation type="submission" date="2023-03" db="EMBL/GenBank/DDBJ databases">
        <title>Electrophorus voltai genome.</title>
        <authorList>
            <person name="Bian C."/>
        </authorList>
    </citation>
    <scope>NUCLEOTIDE SEQUENCE</scope>
    <source>
        <strain evidence="4">CB-2022</strain>
        <tissue evidence="4">Muscle</tissue>
    </source>
</reference>
<sequence>MVDYKQVLASTTLQPSRLDYIELLQQDVKQIQDRSFEGVQALEDSEDASRTPSAQIPQSYAHQLILPYSVPCTLSIAPSLGGYPVLPELAMSLRKILFGNTFYIFSYEWKKSFFKFRKPCSALSYALEAEKGGPRAIQMAVQAHIIKHLLFTQSADPERCNMEALGKVSEREQENALATALADILWKAGENCTATVALVTSEHCFTPCLDYKPDNFTERLQLFIFKKKEKMKIFIGEHIQCFNEEGSHGVILFLYSLIFSRSMARAVRLPPGGLSMGVEQRKGEEKRQNRKGKQVTGTGFELCFHFFPIYPRLQEDLDLTTTHLLYFSVGNFVCHQALLNLLLTGRASPNVFNGRQLHDEHGTSLVHPLNGVLTRGDVGYLYWSREQTEHAAETVVGSMLKTPKLPIWVCNINGTYSVLFSTKRSLLSDWKMEHHFHLCFYNGQPSQGNTTVLTIDTHSHHWEARRDDHGDPERRFPSVEMTIRTKWEGAAVDWNGTVPFF</sequence>
<evidence type="ECO:0000256" key="2">
    <source>
        <dbReference type="RuleBase" id="RU367088"/>
    </source>
</evidence>
<keyword evidence="2" id="KW-0645">Protease</keyword>
<dbReference type="EMBL" id="JAROKS010000025">
    <property type="protein sequence ID" value="KAK1786379.1"/>
    <property type="molecule type" value="Genomic_DNA"/>
</dbReference>
<dbReference type="GO" id="GO:0004843">
    <property type="term" value="F:cysteine-type deubiquitinase activity"/>
    <property type="evidence" value="ECO:0007669"/>
    <property type="project" value="UniProtKB-UniRule"/>
</dbReference>
<evidence type="ECO:0000313" key="5">
    <source>
        <dbReference type="Proteomes" id="UP001239994"/>
    </source>
</evidence>
<name>A0AAD9DN17_9TELE</name>
<accession>A0AAD9DN17</accession>
<comment type="similarity">
    <text evidence="1 2">Belongs to the MINDY deubiquitinase family. FAM188 subfamily.</text>
</comment>
<evidence type="ECO:0000256" key="1">
    <source>
        <dbReference type="ARBA" id="ARBA00011074"/>
    </source>
</evidence>
<organism evidence="4 5">
    <name type="scientific">Electrophorus voltai</name>
    <dbReference type="NCBI Taxonomy" id="2609070"/>
    <lineage>
        <taxon>Eukaryota</taxon>
        <taxon>Metazoa</taxon>
        <taxon>Chordata</taxon>
        <taxon>Craniata</taxon>
        <taxon>Vertebrata</taxon>
        <taxon>Euteleostomi</taxon>
        <taxon>Actinopterygii</taxon>
        <taxon>Neopterygii</taxon>
        <taxon>Teleostei</taxon>
        <taxon>Ostariophysi</taxon>
        <taxon>Gymnotiformes</taxon>
        <taxon>Gymnotoidei</taxon>
        <taxon>Gymnotidae</taxon>
        <taxon>Electrophorus</taxon>
    </lineage>
</organism>
<dbReference type="GO" id="GO:0071108">
    <property type="term" value="P:protein K48-linked deubiquitination"/>
    <property type="evidence" value="ECO:0007669"/>
    <property type="project" value="InterPro"/>
</dbReference>
<dbReference type="PANTHER" id="PTHR12473:SF18">
    <property type="entry name" value="INACTIVE UBIQUITIN CARBOXYL-TERMINAL HYDROLASE MINDY-4B"/>
    <property type="match status" value="1"/>
</dbReference>
<dbReference type="Pfam" id="PF13898">
    <property type="entry name" value="MINDY-3_4_CD"/>
    <property type="match status" value="1"/>
</dbReference>
<feature type="domain" description="Deubiquitinating enzyme MINDY-3/4 conserved" evidence="3">
    <location>
        <begin position="94"/>
        <end position="496"/>
    </location>
</feature>
<protein>
    <recommendedName>
        <fullName evidence="2">Ubiquitin carboxyl-terminal hydrolase MINDY</fullName>
        <ecNumber evidence="2">3.4.19.12</ecNumber>
    </recommendedName>
</protein>
<dbReference type="PANTHER" id="PTHR12473">
    <property type="entry name" value="UBIQUITIN CARBOXYL-TERMINAL HYDROLASE MINDY-4-RELATED"/>
    <property type="match status" value="1"/>
</dbReference>
<keyword evidence="2" id="KW-0788">Thiol protease</keyword>
<dbReference type="GO" id="GO:0006508">
    <property type="term" value="P:proteolysis"/>
    <property type="evidence" value="ECO:0007669"/>
    <property type="project" value="UniProtKB-KW"/>
</dbReference>
<dbReference type="GO" id="GO:1990380">
    <property type="term" value="F:K48-linked deubiquitinase activity"/>
    <property type="evidence" value="ECO:0007669"/>
    <property type="project" value="UniProtKB-UniRule"/>
</dbReference>
<proteinExistence type="inferred from homology"/>
<dbReference type="EC" id="3.4.19.12" evidence="2"/>
<evidence type="ECO:0000313" key="4">
    <source>
        <dbReference type="EMBL" id="KAK1786379.1"/>
    </source>
</evidence>
<keyword evidence="2" id="KW-0833">Ubl conjugation pathway</keyword>
<comment type="catalytic activity">
    <reaction evidence="2">
        <text>Thiol-dependent hydrolysis of ester, thioester, amide, peptide and isopeptide bonds formed by the C-terminal Gly of ubiquitin (a 76-residue protein attached to proteins as an intracellular targeting signal).</text>
        <dbReference type="EC" id="3.4.19.12"/>
    </reaction>
</comment>
<evidence type="ECO:0000259" key="3">
    <source>
        <dbReference type="SMART" id="SM01174"/>
    </source>
</evidence>
<dbReference type="AlphaFoldDB" id="A0AAD9DN17"/>
<comment type="caution">
    <text evidence="4">The sequence shown here is derived from an EMBL/GenBank/DDBJ whole genome shotgun (WGS) entry which is preliminary data.</text>
</comment>
<dbReference type="InterPro" id="IPR025257">
    <property type="entry name" value="MINDY-3/4_CD"/>
</dbReference>
<dbReference type="SMART" id="SM01174">
    <property type="entry name" value="DUF4205"/>
    <property type="match status" value="1"/>
</dbReference>
<comment type="function">
    <text evidence="2">Hydrolase that can remove 'Lys-48'-linked conjugated ubiquitin from proteins.</text>
</comment>
<keyword evidence="5" id="KW-1185">Reference proteome</keyword>
<gene>
    <name evidence="4" type="ORF">P4O66_018070</name>
</gene>
<dbReference type="Proteomes" id="UP001239994">
    <property type="component" value="Unassembled WGS sequence"/>
</dbReference>
<dbReference type="InterPro" id="IPR039785">
    <property type="entry name" value="MINY3/4"/>
</dbReference>